<dbReference type="Pfam" id="PF01263">
    <property type="entry name" value="Aldose_epim"/>
    <property type="match status" value="1"/>
</dbReference>
<comment type="caution">
    <text evidence="1">The sequence shown here is derived from an EMBL/GenBank/DDBJ whole genome shotgun (WGS) entry which is preliminary data.</text>
</comment>
<dbReference type="InterPro" id="IPR014718">
    <property type="entry name" value="GH-type_carb-bd"/>
</dbReference>
<dbReference type="SUPFAM" id="SSF74650">
    <property type="entry name" value="Galactose mutarotase-like"/>
    <property type="match status" value="1"/>
</dbReference>
<dbReference type="Proteomes" id="UP000605259">
    <property type="component" value="Unassembled WGS sequence"/>
</dbReference>
<dbReference type="GO" id="GO:0016853">
    <property type="term" value="F:isomerase activity"/>
    <property type="evidence" value="ECO:0007669"/>
    <property type="project" value="InterPro"/>
</dbReference>
<keyword evidence="2" id="KW-1185">Reference proteome</keyword>
<protein>
    <submittedName>
        <fullName evidence="1">LACX protein</fullName>
    </submittedName>
</protein>
<gene>
    <name evidence="1" type="ORF">GCM10007140_03880</name>
</gene>
<dbReference type="InterPro" id="IPR037481">
    <property type="entry name" value="LacX"/>
</dbReference>
<organism evidence="1 2">
    <name type="scientific">Priestia taiwanensis</name>
    <dbReference type="NCBI Taxonomy" id="1347902"/>
    <lineage>
        <taxon>Bacteria</taxon>
        <taxon>Bacillati</taxon>
        <taxon>Bacillota</taxon>
        <taxon>Bacilli</taxon>
        <taxon>Bacillales</taxon>
        <taxon>Bacillaceae</taxon>
        <taxon>Priestia</taxon>
    </lineage>
</organism>
<dbReference type="EMBL" id="BMFK01000001">
    <property type="protein sequence ID" value="GGE56775.1"/>
    <property type="molecule type" value="Genomic_DNA"/>
</dbReference>
<dbReference type="GO" id="GO:0030246">
    <property type="term" value="F:carbohydrate binding"/>
    <property type="evidence" value="ECO:0007669"/>
    <property type="project" value="InterPro"/>
</dbReference>
<proteinExistence type="predicted"/>
<evidence type="ECO:0000313" key="2">
    <source>
        <dbReference type="Proteomes" id="UP000605259"/>
    </source>
</evidence>
<reference evidence="1" key="1">
    <citation type="journal article" date="2014" name="Int. J. Syst. Evol. Microbiol.">
        <title>Complete genome sequence of Corynebacterium casei LMG S-19264T (=DSM 44701T), isolated from a smear-ripened cheese.</title>
        <authorList>
            <consortium name="US DOE Joint Genome Institute (JGI-PGF)"/>
            <person name="Walter F."/>
            <person name="Albersmeier A."/>
            <person name="Kalinowski J."/>
            <person name="Ruckert C."/>
        </authorList>
    </citation>
    <scope>NUCLEOTIDE SEQUENCE</scope>
    <source>
        <strain evidence="1">CGMCC 1.12698</strain>
    </source>
</reference>
<accession>A0A917AJM4</accession>
<dbReference type="PANTHER" id="PTHR11122">
    <property type="entry name" value="APOSPORY-ASSOCIATED PROTEIN C-RELATED"/>
    <property type="match status" value="1"/>
</dbReference>
<sequence length="289" mass="32925">MIQLENEYILVKAKQAGAELTSLCLKEDGTEYLWQADPTYWGRHAPILFPIVGQINDNTCYVDGKEFHMTQHGFARDMTFDIVKQSNDSVSFILHSNAETKQKYPYDFALTVTYTLQEKSVIVTYDVQNKQDSTMHFSIGAHPAFNVPLVEGETFEDYVLTFPQEEKIETHLLNGSKLSLEKRTLMNDTKKLPLNRELFDIDTIILENMRNDEITLSSTKSNKHVRMQFAGFPYLGIWTQAGNAPFLCIEPWFGVADVVGKPRELKDKKGIEILAANETFSCTYTITIG</sequence>
<dbReference type="GO" id="GO:0005975">
    <property type="term" value="P:carbohydrate metabolic process"/>
    <property type="evidence" value="ECO:0007669"/>
    <property type="project" value="InterPro"/>
</dbReference>
<name>A0A917AJM4_9BACI</name>
<dbReference type="InterPro" id="IPR008183">
    <property type="entry name" value="Aldose_1/G6P_1-epimerase"/>
</dbReference>
<dbReference type="InterPro" id="IPR011013">
    <property type="entry name" value="Gal_mutarotase_sf_dom"/>
</dbReference>
<dbReference type="CDD" id="cd09024">
    <property type="entry name" value="Aldose_epim_lacX"/>
    <property type="match status" value="1"/>
</dbReference>
<reference evidence="1" key="2">
    <citation type="submission" date="2020-09" db="EMBL/GenBank/DDBJ databases">
        <authorList>
            <person name="Sun Q."/>
            <person name="Zhou Y."/>
        </authorList>
    </citation>
    <scope>NUCLEOTIDE SEQUENCE</scope>
    <source>
        <strain evidence="1">CGMCC 1.12698</strain>
    </source>
</reference>
<evidence type="ECO:0000313" key="1">
    <source>
        <dbReference type="EMBL" id="GGE56775.1"/>
    </source>
</evidence>
<dbReference type="AlphaFoldDB" id="A0A917AJM4"/>
<dbReference type="PANTHER" id="PTHR11122:SF13">
    <property type="entry name" value="GLUCOSE-6-PHOSPHATE 1-EPIMERASE"/>
    <property type="match status" value="1"/>
</dbReference>
<dbReference type="RefSeq" id="WP_188386765.1">
    <property type="nucleotide sequence ID" value="NZ_BMFK01000001.1"/>
</dbReference>
<dbReference type="Gene3D" id="2.70.98.10">
    <property type="match status" value="1"/>
</dbReference>